<dbReference type="Pfam" id="PF11964">
    <property type="entry name" value="SpoIIAA-like"/>
    <property type="match status" value="1"/>
</dbReference>
<accession>A0A3L9Z1Y1</accession>
<gene>
    <name evidence="1" type="ORF">BXY75_0970</name>
</gene>
<organism evidence="1 2">
    <name type="scientific">Ulvibacter antarcticus</name>
    <dbReference type="NCBI Taxonomy" id="442714"/>
    <lineage>
        <taxon>Bacteria</taxon>
        <taxon>Pseudomonadati</taxon>
        <taxon>Bacteroidota</taxon>
        <taxon>Flavobacteriia</taxon>
        <taxon>Flavobacteriales</taxon>
        <taxon>Flavobacteriaceae</taxon>
        <taxon>Ulvibacter</taxon>
    </lineage>
</organism>
<reference evidence="1 2" key="1">
    <citation type="submission" date="2018-10" db="EMBL/GenBank/DDBJ databases">
        <title>Genomic Encyclopedia of Archaeal and Bacterial Type Strains, Phase II (KMG-II): from individual species to whole genera.</title>
        <authorList>
            <person name="Goeker M."/>
        </authorList>
    </citation>
    <scope>NUCLEOTIDE SEQUENCE [LARGE SCALE GENOMIC DNA]</scope>
    <source>
        <strain evidence="1 2">DSM 23424</strain>
    </source>
</reference>
<comment type="caution">
    <text evidence="1">The sequence shown here is derived from an EMBL/GenBank/DDBJ whole genome shotgun (WGS) entry which is preliminary data.</text>
</comment>
<dbReference type="Gene3D" id="3.40.50.10600">
    <property type="entry name" value="SpoIIaa-like domains"/>
    <property type="match status" value="1"/>
</dbReference>
<dbReference type="EMBL" id="REFC01000011">
    <property type="protein sequence ID" value="RMA66544.1"/>
    <property type="molecule type" value="Genomic_DNA"/>
</dbReference>
<dbReference type="RefSeq" id="WP_121906529.1">
    <property type="nucleotide sequence ID" value="NZ_REFC01000011.1"/>
</dbReference>
<sequence>MSTVFSFSDDTIGFIIEGVVDDKTIENLKESLALKLKEYNSINLYLEDSGIEKFRLQSVVTRALFPLENSNSFGKVAMVSDRRWIHLLSSFNNLFTQCEIRCYTSENRIEAMSWIASK</sequence>
<name>A0A3L9Z1Y1_9FLAO</name>
<dbReference type="AlphaFoldDB" id="A0A3L9Z1Y1"/>
<dbReference type="Proteomes" id="UP000271339">
    <property type="component" value="Unassembled WGS sequence"/>
</dbReference>
<dbReference type="SUPFAM" id="SSF52091">
    <property type="entry name" value="SpoIIaa-like"/>
    <property type="match status" value="1"/>
</dbReference>
<keyword evidence="2" id="KW-1185">Reference proteome</keyword>
<evidence type="ECO:0000313" key="1">
    <source>
        <dbReference type="EMBL" id="RMA66544.1"/>
    </source>
</evidence>
<dbReference type="InterPro" id="IPR038396">
    <property type="entry name" value="SpoIIAA-like_sf"/>
</dbReference>
<proteinExistence type="predicted"/>
<protein>
    <submittedName>
        <fullName evidence="1">SpoIIAA-like protein</fullName>
    </submittedName>
</protein>
<dbReference type="InterPro" id="IPR036513">
    <property type="entry name" value="STAS_dom_sf"/>
</dbReference>
<dbReference type="OrthoDB" id="1442608at2"/>
<dbReference type="InterPro" id="IPR021866">
    <property type="entry name" value="SpoIIAA-like"/>
</dbReference>
<evidence type="ECO:0000313" key="2">
    <source>
        <dbReference type="Proteomes" id="UP000271339"/>
    </source>
</evidence>